<dbReference type="EMBL" id="JAMQOQ010000001">
    <property type="protein sequence ID" value="MDS0293085.1"/>
    <property type="molecule type" value="Genomic_DNA"/>
</dbReference>
<dbReference type="Proteomes" id="UP001254813">
    <property type="component" value="Unassembled WGS sequence"/>
</dbReference>
<proteinExistence type="predicted"/>
<keyword evidence="1" id="KW-0472">Membrane</keyword>
<keyword evidence="1" id="KW-0812">Transmembrane</keyword>
<protein>
    <submittedName>
        <fullName evidence="2">Uncharacterized protein</fullName>
    </submittedName>
</protein>
<organism evidence="2 3">
    <name type="scientific">Halogeometricum luteum</name>
    <dbReference type="NCBI Taxonomy" id="2950537"/>
    <lineage>
        <taxon>Archaea</taxon>
        <taxon>Methanobacteriati</taxon>
        <taxon>Methanobacteriota</taxon>
        <taxon>Stenosarchaea group</taxon>
        <taxon>Halobacteria</taxon>
        <taxon>Halobacteriales</taxon>
        <taxon>Haloferacaceae</taxon>
        <taxon>Halogeometricum</taxon>
    </lineage>
</organism>
<keyword evidence="3" id="KW-1185">Reference proteome</keyword>
<evidence type="ECO:0000313" key="3">
    <source>
        <dbReference type="Proteomes" id="UP001254813"/>
    </source>
</evidence>
<reference evidence="2 3" key="1">
    <citation type="submission" date="2022-06" db="EMBL/GenBank/DDBJ databases">
        <title>Halogeometricum sp. a new haloarchaeum isolate from saline soil.</title>
        <authorList>
            <person name="Strakova D."/>
            <person name="Galisteo C."/>
            <person name="Sanchez-Porro C."/>
            <person name="Ventosa A."/>
        </authorList>
    </citation>
    <scope>NUCLEOTIDE SEQUENCE [LARGE SCALE GENOMIC DNA]</scope>
    <source>
        <strain evidence="3">S3BR25-2</strain>
    </source>
</reference>
<gene>
    <name evidence="2" type="ORF">NDI79_02730</name>
</gene>
<feature type="transmembrane region" description="Helical" evidence="1">
    <location>
        <begin position="92"/>
        <end position="110"/>
    </location>
</feature>
<evidence type="ECO:0000313" key="2">
    <source>
        <dbReference type="EMBL" id="MDS0293085.1"/>
    </source>
</evidence>
<name>A0ABU2FX11_9EURY</name>
<feature type="transmembrane region" description="Helical" evidence="1">
    <location>
        <begin position="51"/>
        <end position="71"/>
    </location>
</feature>
<comment type="caution">
    <text evidence="2">The sequence shown here is derived from an EMBL/GenBank/DDBJ whole genome shotgun (WGS) entry which is preliminary data.</text>
</comment>
<keyword evidence="1" id="KW-1133">Transmembrane helix</keyword>
<dbReference type="RefSeq" id="WP_310926913.1">
    <property type="nucleotide sequence ID" value="NZ_JAMQOQ010000001.1"/>
</dbReference>
<accession>A0ABU2FX11</accession>
<sequence>MVRNRLSRLLNSSGSESRLRGSVERSHLTGLTCVLVGASQLPLAFSNERSLALFVTGSGGWLLISIGVNLFRGRGALDFEWTGSERAAWLGSAWLLLFGLLVVAATGAMLSGV</sequence>
<evidence type="ECO:0000256" key="1">
    <source>
        <dbReference type="SAM" id="Phobius"/>
    </source>
</evidence>